<dbReference type="PROSITE" id="PS50109">
    <property type="entry name" value="HIS_KIN"/>
    <property type="match status" value="1"/>
</dbReference>
<dbReference type="SMART" id="SM00388">
    <property type="entry name" value="HisKA"/>
    <property type="match status" value="1"/>
</dbReference>
<name>A0A8J3I8J2_9CHLR</name>
<feature type="transmembrane region" description="Helical" evidence="13">
    <location>
        <begin position="72"/>
        <end position="95"/>
    </location>
</feature>
<evidence type="ECO:0000256" key="11">
    <source>
        <dbReference type="ARBA" id="ARBA00023012"/>
    </source>
</evidence>
<keyword evidence="6 13" id="KW-0812">Transmembrane</keyword>
<dbReference type="CDD" id="cd00082">
    <property type="entry name" value="HisKA"/>
    <property type="match status" value="1"/>
</dbReference>
<dbReference type="CDD" id="cd00075">
    <property type="entry name" value="HATPase"/>
    <property type="match status" value="1"/>
</dbReference>
<dbReference type="InterPro" id="IPR004358">
    <property type="entry name" value="Sig_transdc_His_kin-like_C"/>
</dbReference>
<dbReference type="AlphaFoldDB" id="A0A8J3I8J2"/>
<evidence type="ECO:0000256" key="8">
    <source>
        <dbReference type="ARBA" id="ARBA00022777"/>
    </source>
</evidence>
<evidence type="ECO:0000256" key="3">
    <source>
        <dbReference type="ARBA" id="ARBA00012438"/>
    </source>
</evidence>
<dbReference type="PANTHER" id="PTHR45569">
    <property type="entry name" value="SENSOR PROTEIN KDPD"/>
    <property type="match status" value="1"/>
</dbReference>
<evidence type="ECO:0000256" key="13">
    <source>
        <dbReference type="SAM" id="Phobius"/>
    </source>
</evidence>
<evidence type="ECO:0000256" key="9">
    <source>
        <dbReference type="ARBA" id="ARBA00022840"/>
    </source>
</evidence>
<evidence type="ECO:0000256" key="1">
    <source>
        <dbReference type="ARBA" id="ARBA00000085"/>
    </source>
</evidence>
<dbReference type="InterPro" id="IPR052023">
    <property type="entry name" value="Histidine_kinase_KdpD"/>
</dbReference>
<dbReference type="SUPFAM" id="SSF55781">
    <property type="entry name" value="GAF domain-like"/>
    <property type="match status" value="1"/>
</dbReference>
<keyword evidence="11" id="KW-0902">Two-component regulatory system</keyword>
<sequence length="566" mass="64290">MRTPNEIAPLPQVHMPTWASYLLDTVLAFVGSMLMTGIIALFHLFPRIPNISMIYLLIVLGLATWRSRYAAILTSLVAFLSFDFFVIPPLYTFVMYRTEEWISLSVLLFSGILTGHLAAALRQQAQQTTRQERETRILYDLVRLINQEGKPEQQLKVIARAIVNVFTSWGIYDCDIVQPDTRGTMRVQASACQEVDHVHLLPGENSQAAWVLKHGRPVATIIHASPLTIFPQHILQRFFPATIRGPLSQHMIYQTQHVLPLLVGANVVGVVRLHMQEDDEQFKHDDFFEKHQEKPDTRIAFFWTFLDHASILIEQTRLQHENLKIEVLQRTDALRAALLSSVSHDLRTPLTVIKASASSFLEKDIHWDEETQRSIARSIEHEADRLNRLVGNLLDMSRIEEGALKPEKEWYQMTALIQDVLSRLSSLLDGREVLLHFPGDIPPVELDYLFLDQVLTNVLENAVRYTPPFTPIEIEVYQQAQELVVSIADHGPGVSEDERELIFNKFYRVLNKKEASADEAYATGSGLGLAVCKGLIETHDGRIWIEQCSEGGAIFFLTLPLGTYGE</sequence>
<dbReference type="InterPro" id="IPR038318">
    <property type="entry name" value="KdpD_sf"/>
</dbReference>
<comment type="catalytic activity">
    <reaction evidence="1">
        <text>ATP + protein L-histidine = ADP + protein N-phospho-L-histidine.</text>
        <dbReference type="EC" id="2.7.13.3"/>
    </reaction>
</comment>
<dbReference type="Gene3D" id="3.30.450.40">
    <property type="match status" value="1"/>
</dbReference>
<dbReference type="Pfam" id="PF02518">
    <property type="entry name" value="HATPase_c"/>
    <property type="match status" value="1"/>
</dbReference>
<evidence type="ECO:0000259" key="14">
    <source>
        <dbReference type="PROSITE" id="PS50109"/>
    </source>
</evidence>
<dbReference type="Gene3D" id="1.10.287.130">
    <property type="match status" value="1"/>
</dbReference>
<dbReference type="InterPro" id="IPR005467">
    <property type="entry name" value="His_kinase_dom"/>
</dbReference>
<evidence type="ECO:0000256" key="4">
    <source>
        <dbReference type="ARBA" id="ARBA00022553"/>
    </source>
</evidence>
<evidence type="ECO:0000256" key="12">
    <source>
        <dbReference type="ARBA" id="ARBA00023136"/>
    </source>
</evidence>
<keyword evidence="16" id="KW-1185">Reference proteome</keyword>
<evidence type="ECO:0000313" key="15">
    <source>
        <dbReference type="EMBL" id="GHO48795.1"/>
    </source>
</evidence>
<dbReference type="InterPro" id="IPR025201">
    <property type="entry name" value="KdpD_TM"/>
</dbReference>
<keyword evidence="4" id="KW-0597">Phosphoprotein</keyword>
<feature type="transmembrane region" description="Helical" evidence="13">
    <location>
        <begin position="21"/>
        <end position="42"/>
    </location>
</feature>
<dbReference type="EC" id="2.7.13.3" evidence="3"/>
<proteinExistence type="predicted"/>
<dbReference type="PRINTS" id="PR00344">
    <property type="entry name" value="BCTRLSENSOR"/>
</dbReference>
<dbReference type="Gene3D" id="1.20.120.620">
    <property type="entry name" value="Backbone structure of the membrane domain of e. Coli histidine kinase receptor kdpd"/>
    <property type="match status" value="1"/>
</dbReference>
<dbReference type="InterPro" id="IPR003661">
    <property type="entry name" value="HisK_dim/P_dom"/>
</dbReference>
<gene>
    <name evidence="15" type="ORF">KSX_69580</name>
</gene>
<dbReference type="PANTHER" id="PTHR45569:SF1">
    <property type="entry name" value="SENSOR PROTEIN KDPD"/>
    <property type="match status" value="1"/>
</dbReference>
<dbReference type="InterPro" id="IPR036890">
    <property type="entry name" value="HATPase_C_sf"/>
</dbReference>
<dbReference type="InterPro" id="IPR036097">
    <property type="entry name" value="HisK_dim/P_sf"/>
</dbReference>
<dbReference type="Proteomes" id="UP000612362">
    <property type="component" value="Unassembled WGS sequence"/>
</dbReference>
<reference evidence="15" key="1">
    <citation type="submission" date="2020-10" db="EMBL/GenBank/DDBJ databases">
        <title>Taxonomic study of unclassified bacteria belonging to the class Ktedonobacteria.</title>
        <authorList>
            <person name="Yabe S."/>
            <person name="Wang C.M."/>
            <person name="Zheng Y."/>
            <person name="Sakai Y."/>
            <person name="Cavaletti L."/>
            <person name="Monciardini P."/>
            <person name="Donadio S."/>
        </authorList>
    </citation>
    <scope>NUCLEOTIDE SEQUENCE</scope>
    <source>
        <strain evidence="15">SOSP1-1</strain>
    </source>
</reference>
<keyword evidence="10 13" id="KW-1133">Transmembrane helix</keyword>
<dbReference type="GO" id="GO:0005524">
    <property type="term" value="F:ATP binding"/>
    <property type="evidence" value="ECO:0007669"/>
    <property type="project" value="UniProtKB-KW"/>
</dbReference>
<comment type="subcellular location">
    <subcellularLocation>
        <location evidence="2">Membrane</location>
        <topology evidence="2">Multi-pass membrane protein</topology>
    </subcellularLocation>
</comment>
<evidence type="ECO:0000256" key="5">
    <source>
        <dbReference type="ARBA" id="ARBA00022679"/>
    </source>
</evidence>
<evidence type="ECO:0000256" key="10">
    <source>
        <dbReference type="ARBA" id="ARBA00022989"/>
    </source>
</evidence>
<feature type="transmembrane region" description="Helical" evidence="13">
    <location>
        <begin position="48"/>
        <end position="65"/>
    </location>
</feature>
<feature type="domain" description="Histidine kinase" evidence="14">
    <location>
        <begin position="341"/>
        <end position="563"/>
    </location>
</feature>
<dbReference type="SMART" id="SM00387">
    <property type="entry name" value="HATPase_c"/>
    <property type="match status" value="1"/>
</dbReference>
<evidence type="ECO:0000256" key="7">
    <source>
        <dbReference type="ARBA" id="ARBA00022741"/>
    </source>
</evidence>
<protein>
    <recommendedName>
        <fullName evidence="3">histidine kinase</fullName>
        <ecNumber evidence="3">2.7.13.3</ecNumber>
    </recommendedName>
</protein>
<evidence type="ECO:0000256" key="6">
    <source>
        <dbReference type="ARBA" id="ARBA00022692"/>
    </source>
</evidence>
<dbReference type="Pfam" id="PF13493">
    <property type="entry name" value="DUF4118"/>
    <property type="match status" value="1"/>
</dbReference>
<keyword evidence="12 13" id="KW-0472">Membrane</keyword>
<keyword evidence="8" id="KW-0418">Kinase</keyword>
<dbReference type="RefSeq" id="WP_220197967.1">
    <property type="nucleotide sequence ID" value="NZ_BNJF01000004.1"/>
</dbReference>
<dbReference type="GO" id="GO:0000155">
    <property type="term" value="F:phosphorelay sensor kinase activity"/>
    <property type="evidence" value="ECO:0007669"/>
    <property type="project" value="InterPro"/>
</dbReference>
<dbReference type="EMBL" id="BNJF01000004">
    <property type="protein sequence ID" value="GHO48795.1"/>
    <property type="molecule type" value="Genomic_DNA"/>
</dbReference>
<dbReference type="Pfam" id="PF00512">
    <property type="entry name" value="HisKA"/>
    <property type="match status" value="1"/>
</dbReference>
<dbReference type="InterPro" id="IPR003594">
    <property type="entry name" value="HATPase_dom"/>
</dbReference>
<keyword evidence="9" id="KW-0067">ATP-binding</keyword>
<evidence type="ECO:0000313" key="16">
    <source>
        <dbReference type="Proteomes" id="UP000612362"/>
    </source>
</evidence>
<organism evidence="15 16">
    <name type="scientific">Ktedonospora formicarum</name>
    <dbReference type="NCBI Taxonomy" id="2778364"/>
    <lineage>
        <taxon>Bacteria</taxon>
        <taxon>Bacillati</taxon>
        <taxon>Chloroflexota</taxon>
        <taxon>Ktedonobacteria</taxon>
        <taxon>Ktedonobacterales</taxon>
        <taxon>Ktedonobacteraceae</taxon>
        <taxon>Ktedonospora</taxon>
    </lineage>
</organism>
<keyword evidence="5" id="KW-0808">Transferase</keyword>
<feature type="transmembrane region" description="Helical" evidence="13">
    <location>
        <begin position="101"/>
        <end position="121"/>
    </location>
</feature>
<comment type="caution">
    <text evidence="15">The sequence shown here is derived from an EMBL/GenBank/DDBJ whole genome shotgun (WGS) entry which is preliminary data.</text>
</comment>
<keyword evidence="7" id="KW-0547">Nucleotide-binding</keyword>
<dbReference type="FunFam" id="3.30.565.10:FF:000006">
    <property type="entry name" value="Sensor histidine kinase WalK"/>
    <property type="match status" value="1"/>
</dbReference>
<accession>A0A8J3I8J2</accession>
<dbReference type="GO" id="GO:0005886">
    <property type="term" value="C:plasma membrane"/>
    <property type="evidence" value="ECO:0007669"/>
    <property type="project" value="TreeGrafter"/>
</dbReference>
<dbReference type="Gene3D" id="3.30.565.10">
    <property type="entry name" value="Histidine kinase-like ATPase, C-terminal domain"/>
    <property type="match status" value="1"/>
</dbReference>
<evidence type="ECO:0000256" key="2">
    <source>
        <dbReference type="ARBA" id="ARBA00004141"/>
    </source>
</evidence>
<dbReference type="InterPro" id="IPR029016">
    <property type="entry name" value="GAF-like_dom_sf"/>
</dbReference>
<dbReference type="SUPFAM" id="SSF55874">
    <property type="entry name" value="ATPase domain of HSP90 chaperone/DNA topoisomerase II/histidine kinase"/>
    <property type="match status" value="1"/>
</dbReference>
<dbReference type="SUPFAM" id="SSF47384">
    <property type="entry name" value="Homodimeric domain of signal transducing histidine kinase"/>
    <property type="match status" value="1"/>
</dbReference>